<feature type="transmembrane region" description="Helical" evidence="1">
    <location>
        <begin position="76"/>
        <end position="98"/>
    </location>
</feature>
<name>A0ABS8NLC1_9BACT</name>
<dbReference type="EMBL" id="JAJKFW010000049">
    <property type="protein sequence ID" value="MCC9644367.1"/>
    <property type="molecule type" value="Genomic_DNA"/>
</dbReference>
<keyword evidence="1" id="KW-1133">Transmembrane helix</keyword>
<proteinExistence type="predicted"/>
<keyword evidence="1" id="KW-0812">Transmembrane</keyword>
<evidence type="ECO:0000313" key="4">
    <source>
        <dbReference type="Proteomes" id="UP001430306"/>
    </source>
</evidence>
<sequence length="510" mass="56848">MMNDTTIYDLIERHFIGELTEKQQRELRDALKANRKYRDRFRESALISAELRHLASEPAIQPSVKTRSKSSPAFRIGWLSIAIAATVLLALGGGLLFWRADLPATSSSIATLLDGYQYEFDAANAPTSDEFGVGDYTLTQGAITLLFENGVKVVVESPADFSLVSAMQMQLDRGRVRAVVPESGHGFVLATPQGNIEDLGTEFGVYVGTDRDAELHVFAGEVNLHQQTQASQRLSEDTAVRLVSGNCERLISTNDAAFATSAMIGYQRWQESQRQWREDPSTVLYFDFEDRFEHKVDAIQTEGRSSRLADRKLAGNPIDGDVRGCIWATGRWSGKGALLFENTDDRVELEIPGEFDAVTIMAWIQVNRLDNALQAVFNTRDWQAGEHHWNLLRDGAFRVGVSGAFARSCSHQRVPLGRWTHIAAVIDAHRGQAAYYIDGQRIDLATWQPNGPVRFGPTTLGSFGETSDDDSKSVTFSRDFRGRIDEFAVLRRLLSDEEIRLAYLDGNGFD</sequence>
<dbReference type="Pfam" id="PF13385">
    <property type="entry name" value="Laminin_G_3"/>
    <property type="match status" value="1"/>
</dbReference>
<comment type="caution">
    <text evidence="3">The sequence shown here is derived from an EMBL/GenBank/DDBJ whole genome shotgun (WGS) entry which is preliminary data.</text>
</comment>
<feature type="domain" description="FecR protein" evidence="2">
    <location>
        <begin position="140"/>
        <end position="223"/>
    </location>
</feature>
<dbReference type="Pfam" id="PF04773">
    <property type="entry name" value="FecR"/>
    <property type="match status" value="1"/>
</dbReference>
<gene>
    <name evidence="3" type="ORF">LOC71_18980</name>
</gene>
<dbReference type="PANTHER" id="PTHR30273">
    <property type="entry name" value="PERIPLASMIC SIGNAL SENSOR AND SIGMA FACTOR ACTIVATOR FECR-RELATED"/>
    <property type="match status" value="1"/>
</dbReference>
<evidence type="ECO:0000259" key="2">
    <source>
        <dbReference type="Pfam" id="PF04773"/>
    </source>
</evidence>
<reference evidence="3" key="1">
    <citation type="submission" date="2021-11" db="EMBL/GenBank/DDBJ databases">
        <title>Genome sequence.</title>
        <authorList>
            <person name="Sun Q."/>
        </authorList>
    </citation>
    <scope>NUCLEOTIDE SEQUENCE</scope>
    <source>
        <strain evidence="3">JC740</strain>
    </source>
</reference>
<dbReference type="SUPFAM" id="SSF49899">
    <property type="entry name" value="Concanavalin A-like lectins/glucanases"/>
    <property type="match status" value="1"/>
</dbReference>
<evidence type="ECO:0000313" key="3">
    <source>
        <dbReference type="EMBL" id="MCC9644367.1"/>
    </source>
</evidence>
<organism evidence="3 4">
    <name type="scientific">Rhodopirellula halodulae</name>
    <dbReference type="NCBI Taxonomy" id="2894198"/>
    <lineage>
        <taxon>Bacteria</taxon>
        <taxon>Pseudomonadati</taxon>
        <taxon>Planctomycetota</taxon>
        <taxon>Planctomycetia</taxon>
        <taxon>Pirellulales</taxon>
        <taxon>Pirellulaceae</taxon>
        <taxon>Rhodopirellula</taxon>
    </lineage>
</organism>
<accession>A0ABS8NLC1</accession>
<dbReference type="Gene3D" id="2.60.120.1440">
    <property type="match status" value="1"/>
</dbReference>
<dbReference type="Proteomes" id="UP001430306">
    <property type="component" value="Unassembled WGS sequence"/>
</dbReference>
<keyword evidence="4" id="KW-1185">Reference proteome</keyword>
<dbReference type="InterPro" id="IPR012373">
    <property type="entry name" value="Ferrdict_sens_TM"/>
</dbReference>
<dbReference type="InterPro" id="IPR006860">
    <property type="entry name" value="FecR"/>
</dbReference>
<dbReference type="PANTHER" id="PTHR30273:SF2">
    <property type="entry name" value="PROTEIN FECR"/>
    <property type="match status" value="1"/>
</dbReference>
<dbReference type="InterPro" id="IPR013320">
    <property type="entry name" value="ConA-like_dom_sf"/>
</dbReference>
<dbReference type="Gene3D" id="2.60.120.200">
    <property type="match status" value="1"/>
</dbReference>
<evidence type="ECO:0000256" key="1">
    <source>
        <dbReference type="SAM" id="Phobius"/>
    </source>
</evidence>
<keyword evidence="1" id="KW-0472">Membrane</keyword>
<protein>
    <submittedName>
        <fullName evidence="3">FecR domain-containing protein</fullName>
    </submittedName>
</protein>